<dbReference type="Proteomes" id="UP000236497">
    <property type="component" value="Unassembled WGS sequence"/>
</dbReference>
<dbReference type="OrthoDB" id="9769030at2"/>
<keyword evidence="2" id="KW-1133">Transmembrane helix</keyword>
<dbReference type="EMBL" id="CVTD020000027">
    <property type="protein sequence ID" value="CRZ35660.1"/>
    <property type="molecule type" value="Genomic_DNA"/>
</dbReference>
<dbReference type="InterPro" id="IPR039340">
    <property type="entry name" value="Tfc4/TFIIIC-102/Sfc4"/>
</dbReference>
<dbReference type="RefSeq" id="WP_103203735.1">
    <property type="nucleotide sequence ID" value="NZ_CVTD020000027.1"/>
</dbReference>
<accession>A0A0H5SKM1</accession>
<dbReference type="InterPro" id="IPR011990">
    <property type="entry name" value="TPR-like_helical_dom_sf"/>
</dbReference>
<evidence type="ECO:0000313" key="3">
    <source>
        <dbReference type="EMBL" id="CRZ35660.1"/>
    </source>
</evidence>
<dbReference type="PROSITE" id="PS51155">
    <property type="entry name" value="CHIT_BIND_RR_2"/>
    <property type="match status" value="1"/>
</dbReference>
<dbReference type="PANTHER" id="PTHR23082">
    <property type="entry name" value="TRANSCRIPTION INITIATION FACTOR IIIC TFIIIC , POLYPEPTIDE 3-RELATED"/>
    <property type="match status" value="1"/>
</dbReference>
<dbReference type="InterPro" id="IPR000618">
    <property type="entry name" value="Insect_cuticle"/>
</dbReference>
<dbReference type="GO" id="GO:0006383">
    <property type="term" value="P:transcription by RNA polymerase III"/>
    <property type="evidence" value="ECO:0007669"/>
    <property type="project" value="InterPro"/>
</dbReference>
<feature type="transmembrane region" description="Helical" evidence="2">
    <location>
        <begin position="12"/>
        <end position="33"/>
    </location>
</feature>
<organism evidence="3 4">
    <name type="scientific">Herbinix hemicellulosilytica</name>
    <dbReference type="NCBI Taxonomy" id="1564487"/>
    <lineage>
        <taxon>Bacteria</taxon>
        <taxon>Bacillati</taxon>
        <taxon>Bacillota</taxon>
        <taxon>Clostridia</taxon>
        <taxon>Lachnospirales</taxon>
        <taxon>Lachnospiraceae</taxon>
        <taxon>Herbinix</taxon>
    </lineage>
</organism>
<keyword evidence="4" id="KW-1185">Reference proteome</keyword>
<evidence type="ECO:0000256" key="2">
    <source>
        <dbReference type="SAM" id="Phobius"/>
    </source>
</evidence>
<sequence length="508" mass="59228">MNKELFIRNKKLWVIVLTVFLLLIAGLITYNTYMLRRRYEEQAVMAQEYLEAGSYEEAIEAYLKAMSMKFGNKEALAIGLAEAYAGIHNYDKALEVLRNRYEERKSTSVKEKIEEITARKADYNFYQLISYGDTFFSNGEYEKAIKEYEKAKLIKSKEEIIYLKIVDSYIALENYDMAKEEIQEGMALTESVKLDAKLEFVEEKLIEKKYDEILNQASEYIYQENYEEALNNYAEAIRLMPQVDTAYNQMAELYLSLNEYDTARAILSNYLRSYKSQTARELLDKTNELIRQKQEKERILNELYIALNVADIEEVTRIMKDEFFINVIAPLAPYYFSPSGDVKLPMAYGMMIYDENNVYAGGFRDEMKEGIGIQFIMNPDKETGWYYYQGEWSYNMPNGMGKTVEEKYVRDNEGNQVKQTVKTSGMFTNGLEDGQMQKVFYENDEEKGYVSYTADEGIPRLYLDENGQEITDLPGYYVIGKIYHDNGPTGEYYSIKAGTKFSVKLNYE</sequence>
<feature type="repeat" description="TPR" evidence="1">
    <location>
        <begin position="125"/>
        <end position="158"/>
    </location>
</feature>
<feature type="repeat" description="TPR" evidence="1">
    <location>
        <begin position="210"/>
        <end position="243"/>
    </location>
</feature>
<reference evidence="3 4" key="1">
    <citation type="submission" date="2015-06" db="EMBL/GenBank/DDBJ databases">
        <authorList>
            <person name="Wibberg Daniel"/>
        </authorList>
    </citation>
    <scope>NUCLEOTIDE SEQUENCE [LARGE SCALE GENOMIC DNA]</scope>
    <source>
        <strain evidence="3 4">T3/55T</strain>
    </source>
</reference>
<evidence type="ECO:0000313" key="4">
    <source>
        <dbReference type="Proteomes" id="UP000236497"/>
    </source>
</evidence>
<protein>
    <submittedName>
        <fullName evidence="3">Uncharacterized protein</fullName>
    </submittedName>
</protein>
<keyword evidence="1" id="KW-0802">TPR repeat</keyword>
<proteinExistence type="predicted"/>
<feature type="repeat" description="TPR" evidence="1">
    <location>
        <begin position="39"/>
        <end position="72"/>
    </location>
</feature>
<dbReference type="InterPro" id="IPR019734">
    <property type="entry name" value="TPR_rpt"/>
</dbReference>
<dbReference type="AlphaFoldDB" id="A0A0H5SKM1"/>
<name>A0A0H5SKM1_HERHM</name>
<dbReference type="Gene3D" id="1.25.40.10">
    <property type="entry name" value="Tetratricopeptide repeat domain"/>
    <property type="match status" value="3"/>
</dbReference>
<dbReference type="SMART" id="SM00028">
    <property type="entry name" value="TPR"/>
    <property type="match status" value="6"/>
</dbReference>
<dbReference type="Pfam" id="PF14559">
    <property type="entry name" value="TPR_19"/>
    <property type="match status" value="1"/>
</dbReference>
<dbReference type="PANTHER" id="PTHR23082:SF0">
    <property type="entry name" value="GENERAL TRANSCRIPTION FACTOR 3C POLYPEPTIDE 3"/>
    <property type="match status" value="1"/>
</dbReference>
<dbReference type="SUPFAM" id="SSF48452">
    <property type="entry name" value="TPR-like"/>
    <property type="match status" value="2"/>
</dbReference>
<keyword evidence="2" id="KW-0812">Transmembrane</keyword>
<evidence type="ECO:0000256" key="1">
    <source>
        <dbReference type="PROSITE-ProRule" id="PRU00339"/>
    </source>
</evidence>
<dbReference type="Pfam" id="PF13181">
    <property type="entry name" value="TPR_8"/>
    <property type="match status" value="2"/>
</dbReference>
<gene>
    <name evidence="3" type="ORF">HHT355_2474</name>
</gene>
<dbReference type="GO" id="GO:0000127">
    <property type="term" value="C:transcription factor TFIIIC complex"/>
    <property type="evidence" value="ECO:0007669"/>
    <property type="project" value="TreeGrafter"/>
</dbReference>
<dbReference type="PROSITE" id="PS50005">
    <property type="entry name" value="TPR"/>
    <property type="match status" value="3"/>
</dbReference>
<keyword evidence="2" id="KW-0472">Membrane</keyword>